<gene>
    <name evidence="2" type="ORF">TNCV_2448561</name>
</gene>
<organism evidence="2 3">
    <name type="scientific">Trichonephila clavipes</name>
    <name type="common">Golden silk orbweaver</name>
    <name type="synonym">Nephila clavipes</name>
    <dbReference type="NCBI Taxonomy" id="2585209"/>
    <lineage>
        <taxon>Eukaryota</taxon>
        <taxon>Metazoa</taxon>
        <taxon>Ecdysozoa</taxon>
        <taxon>Arthropoda</taxon>
        <taxon>Chelicerata</taxon>
        <taxon>Arachnida</taxon>
        <taxon>Araneae</taxon>
        <taxon>Araneomorphae</taxon>
        <taxon>Entelegynae</taxon>
        <taxon>Araneoidea</taxon>
        <taxon>Nephilidae</taxon>
        <taxon>Trichonephila</taxon>
    </lineage>
</organism>
<accession>A0A8X6VN04</accession>
<dbReference type="EMBL" id="BMAU01021315">
    <property type="protein sequence ID" value="GFY12665.1"/>
    <property type="molecule type" value="Genomic_DNA"/>
</dbReference>
<sequence>MANKGIFAGFDNENETKNSSAVSASSEIKSSMKSMRSYLDTHSKGKWVEKWTTSDNLSISWSSKRQYKEKQQPDGHGYELVFSVRALVPQKFSVEEELMHVKHVEVKSPHVGVMW</sequence>
<evidence type="ECO:0000313" key="2">
    <source>
        <dbReference type="EMBL" id="GFY12665.1"/>
    </source>
</evidence>
<proteinExistence type="predicted"/>
<dbReference type="AlphaFoldDB" id="A0A8X6VN04"/>
<feature type="region of interest" description="Disordered" evidence="1">
    <location>
        <begin position="1"/>
        <end position="23"/>
    </location>
</feature>
<comment type="caution">
    <text evidence="2">The sequence shown here is derived from an EMBL/GenBank/DDBJ whole genome shotgun (WGS) entry which is preliminary data.</text>
</comment>
<reference evidence="2" key="1">
    <citation type="submission" date="2020-08" db="EMBL/GenBank/DDBJ databases">
        <title>Multicomponent nature underlies the extraordinary mechanical properties of spider dragline silk.</title>
        <authorList>
            <person name="Kono N."/>
            <person name="Nakamura H."/>
            <person name="Mori M."/>
            <person name="Yoshida Y."/>
            <person name="Ohtoshi R."/>
            <person name="Malay A.D."/>
            <person name="Moran D.A.P."/>
            <person name="Tomita M."/>
            <person name="Numata K."/>
            <person name="Arakawa K."/>
        </authorList>
    </citation>
    <scope>NUCLEOTIDE SEQUENCE</scope>
</reference>
<dbReference type="Proteomes" id="UP000887159">
    <property type="component" value="Unassembled WGS sequence"/>
</dbReference>
<keyword evidence="3" id="KW-1185">Reference proteome</keyword>
<protein>
    <submittedName>
        <fullName evidence="2">Uncharacterized protein</fullName>
    </submittedName>
</protein>
<evidence type="ECO:0000313" key="3">
    <source>
        <dbReference type="Proteomes" id="UP000887159"/>
    </source>
</evidence>
<name>A0A8X6VN04_TRICX</name>
<evidence type="ECO:0000256" key="1">
    <source>
        <dbReference type="SAM" id="MobiDB-lite"/>
    </source>
</evidence>